<organism evidence="2 3">
    <name type="scientific">Nocardia aurantia</name>
    <dbReference type="NCBI Taxonomy" id="2585199"/>
    <lineage>
        <taxon>Bacteria</taxon>
        <taxon>Bacillati</taxon>
        <taxon>Actinomycetota</taxon>
        <taxon>Actinomycetes</taxon>
        <taxon>Mycobacteriales</taxon>
        <taxon>Nocardiaceae</taxon>
        <taxon>Nocardia</taxon>
    </lineage>
</organism>
<evidence type="ECO:0000256" key="1">
    <source>
        <dbReference type="SAM" id="Phobius"/>
    </source>
</evidence>
<keyword evidence="1" id="KW-0812">Transmembrane</keyword>
<feature type="transmembrane region" description="Helical" evidence="1">
    <location>
        <begin position="105"/>
        <end position="128"/>
    </location>
</feature>
<protein>
    <submittedName>
        <fullName evidence="2">Uncharacterized protein</fullName>
    </submittedName>
</protein>
<comment type="caution">
    <text evidence="2">The sequence shown here is derived from an EMBL/GenBank/DDBJ whole genome shotgun (WGS) entry which is preliminary data.</text>
</comment>
<proteinExistence type="predicted"/>
<keyword evidence="1" id="KW-1133">Transmembrane helix</keyword>
<keyword evidence="3" id="KW-1185">Reference proteome</keyword>
<reference evidence="2 3" key="1">
    <citation type="submission" date="2019-10" db="EMBL/GenBank/DDBJ databases">
        <title>Nocardia macrotermitis sp. nov. and Nocardia aurantia sp. nov., isolated from the gut of fungus growing-termite Macrotermes natalensis.</title>
        <authorList>
            <person name="Benndorf R."/>
            <person name="Schwitalla J."/>
            <person name="Martin K."/>
            <person name="De Beer W."/>
            <person name="Kaster A.-K."/>
            <person name="Vollmers J."/>
            <person name="Poulsen M."/>
            <person name="Beemelmanns C."/>
        </authorList>
    </citation>
    <scope>NUCLEOTIDE SEQUENCE [LARGE SCALE GENOMIC DNA]</scope>
    <source>
        <strain evidence="2 3">RB56</strain>
    </source>
</reference>
<evidence type="ECO:0000313" key="3">
    <source>
        <dbReference type="Proteomes" id="UP000431401"/>
    </source>
</evidence>
<accession>A0A7K0E264</accession>
<evidence type="ECO:0000313" key="2">
    <source>
        <dbReference type="EMBL" id="MQY31898.1"/>
    </source>
</evidence>
<keyword evidence="1" id="KW-0472">Membrane</keyword>
<dbReference type="AlphaFoldDB" id="A0A7K0E264"/>
<name>A0A7K0E264_9NOCA</name>
<gene>
    <name evidence="2" type="ORF">NRB56_75100</name>
</gene>
<dbReference type="Proteomes" id="UP000431401">
    <property type="component" value="Unassembled WGS sequence"/>
</dbReference>
<feature type="transmembrane region" description="Helical" evidence="1">
    <location>
        <begin position="79"/>
        <end position="99"/>
    </location>
</feature>
<sequence>MVCALWKHGFMSEVRRSVGGESPDSRTAGVLRFLTELIGWVATPWALASVSIVLSALSVIVLIGLPAVIGTPGDRPSPVAVPGVVTVAMMVVEFAAAAISPWFVWWPAIGVAVLVLVVAAVLAGLPRWRWLLEYDRRRRSA</sequence>
<dbReference type="EMBL" id="WEGI01000025">
    <property type="protein sequence ID" value="MQY31898.1"/>
    <property type="molecule type" value="Genomic_DNA"/>
</dbReference>
<feature type="transmembrane region" description="Helical" evidence="1">
    <location>
        <begin position="45"/>
        <end position="67"/>
    </location>
</feature>